<keyword evidence="2" id="KW-0648">Protein biosynthesis</keyword>
<evidence type="ECO:0000259" key="1">
    <source>
        <dbReference type="SMART" id="SM00653"/>
    </source>
</evidence>
<dbReference type="Pfam" id="PF01873">
    <property type="entry name" value="eIF-5_eIF-2B"/>
    <property type="match status" value="1"/>
</dbReference>
<reference evidence="2" key="1">
    <citation type="submission" date="2021-06" db="EMBL/GenBank/DDBJ databases">
        <authorList>
            <person name="Rolland C."/>
        </authorList>
    </citation>
    <scope>NUCLEOTIDE SEQUENCE</scope>
    <source>
        <strain evidence="2">347.936635</strain>
    </source>
</reference>
<dbReference type="InterPro" id="IPR002735">
    <property type="entry name" value="Transl_init_fac_IF2/IF5_dom"/>
</dbReference>
<dbReference type="PANTHER" id="PTHR23001">
    <property type="entry name" value="EUKARYOTIC TRANSLATION INITIATION FACTOR"/>
    <property type="match status" value="1"/>
</dbReference>
<dbReference type="InterPro" id="IPR016189">
    <property type="entry name" value="Transl_init_fac_IF2/IF5_N"/>
</dbReference>
<dbReference type="EMBL" id="MZ420154">
    <property type="protein sequence ID" value="QYA18594.1"/>
    <property type="molecule type" value="Genomic_DNA"/>
</dbReference>
<protein>
    <submittedName>
        <fullName evidence="2">Eukaryotic translation initiation factor 5</fullName>
    </submittedName>
</protein>
<evidence type="ECO:0000313" key="2">
    <source>
        <dbReference type="EMBL" id="QYA18594.1"/>
    </source>
</evidence>
<dbReference type="PANTHER" id="PTHR23001:SF3">
    <property type="entry name" value="EUKARYOTIC TRANSLATION INITIATION FACTOR 2 SUBUNIT 2"/>
    <property type="match status" value="1"/>
</dbReference>
<dbReference type="Gene3D" id="3.30.30.170">
    <property type="match status" value="1"/>
</dbReference>
<sequence length="121" mass="13550">MSLVNIPQHSLDPFARYKRNLMSTSSQKSFTILSNFATVCAQVYRSPEYICGLLKKTLATSGSIEKDGSCKLRGNFSWQTIDDSFEKIINDFILCATCGNPETMDKRSKITCKACGHIRII</sequence>
<name>A0A8F8PQZ4_9VIRU</name>
<dbReference type="SUPFAM" id="SSF100966">
    <property type="entry name" value="Translation initiation factor 2 beta, aIF2beta, N-terminal domain"/>
    <property type="match status" value="1"/>
</dbReference>
<proteinExistence type="predicted"/>
<dbReference type="SMART" id="SM00653">
    <property type="entry name" value="eIF2B_5"/>
    <property type="match status" value="1"/>
</dbReference>
<dbReference type="InterPro" id="IPR045196">
    <property type="entry name" value="IF2/IF5"/>
</dbReference>
<organism evidence="2">
    <name type="scientific">Clandestinovirus</name>
    <dbReference type="NCBI Taxonomy" id="2831644"/>
    <lineage>
        <taxon>Viruses</taxon>
    </lineage>
</organism>
<feature type="domain" description="Translation initiation factor IF2/IF5" evidence="1">
    <location>
        <begin position="14"/>
        <end position="118"/>
    </location>
</feature>
<accession>A0A8F8PQZ4</accession>
<gene>
    <name evidence="2" type="ORF">KOM_12_325</name>
</gene>
<keyword evidence="2" id="KW-0396">Initiation factor</keyword>